<protein>
    <recommendedName>
        <fullName evidence="4">DUF19 domain-containing protein</fullName>
    </recommendedName>
</protein>
<comment type="caution">
    <text evidence="2">The sequence shown here is derived from an EMBL/GenBank/DDBJ whole genome shotgun (WGS) entry which is preliminary data.</text>
</comment>
<dbReference type="AlphaFoldDB" id="A0A6A5GVC3"/>
<organism evidence="2 3">
    <name type="scientific">Caenorhabditis remanei</name>
    <name type="common">Caenorhabditis vulgaris</name>
    <dbReference type="NCBI Taxonomy" id="31234"/>
    <lineage>
        <taxon>Eukaryota</taxon>
        <taxon>Metazoa</taxon>
        <taxon>Ecdysozoa</taxon>
        <taxon>Nematoda</taxon>
        <taxon>Chromadorea</taxon>
        <taxon>Rhabditida</taxon>
        <taxon>Rhabditina</taxon>
        <taxon>Rhabditomorpha</taxon>
        <taxon>Rhabditoidea</taxon>
        <taxon>Rhabditidae</taxon>
        <taxon>Peloderinae</taxon>
        <taxon>Caenorhabditis</taxon>
    </lineage>
</organism>
<keyword evidence="1" id="KW-0732">Signal</keyword>
<dbReference type="EMBL" id="WUAV01000004">
    <property type="protein sequence ID" value="KAF1758413.1"/>
    <property type="molecule type" value="Genomic_DNA"/>
</dbReference>
<gene>
    <name evidence="2" type="ORF">GCK72_014871</name>
</gene>
<evidence type="ECO:0008006" key="4">
    <source>
        <dbReference type="Google" id="ProtNLM"/>
    </source>
</evidence>
<dbReference type="Proteomes" id="UP000483820">
    <property type="component" value="Chromosome IV"/>
</dbReference>
<dbReference type="KEGG" id="crq:GCK72_014871"/>
<dbReference type="CTD" id="78775918"/>
<evidence type="ECO:0000256" key="1">
    <source>
        <dbReference type="SAM" id="SignalP"/>
    </source>
</evidence>
<accession>A0A6A5GVC3</accession>
<evidence type="ECO:0000313" key="2">
    <source>
        <dbReference type="EMBL" id="KAF1758413.1"/>
    </source>
</evidence>
<name>A0A6A5GVC3_CAERE</name>
<feature type="chain" id="PRO_5025567428" description="DUF19 domain-containing protein" evidence="1">
    <location>
        <begin position="20"/>
        <end position="126"/>
    </location>
</feature>
<reference evidence="2 3" key="1">
    <citation type="submission" date="2019-12" db="EMBL/GenBank/DDBJ databases">
        <title>Chromosome-level assembly of the Caenorhabditis remanei genome.</title>
        <authorList>
            <person name="Teterina A.A."/>
            <person name="Willis J.H."/>
            <person name="Phillips P.C."/>
        </authorList>
    </citation>
    <scope>NUCLEOTIDE SEQUENCE [LARGE SCALE GENOMIC DNA]</scope>
    <source>
        <strain evidence="2 3">PX506</strain>
        <tissue evidence="2">Whole organism</tissue>
    </source>
</reference>
<evidence type="ECO:0000313" key="3">
    <source>
        <dbReference type="Proteomes" id="UP000483820"/>
    </source>
</evidence>
<dbReference type="GeneID" id="78775918"/>
<proteinExistence type="predicted"/>
<sequence length="126" mass="14586">MNLLFLILMMDSGGKFITAECCTTFHSPILKTCPEFSKSDVDHCDILDTEKRWIVFLSMLLNFENNVQIDTESQEWSIDKKNVEESPKFLTDEQETWNFGVAKFGESECWHEEVDAGHNEDSPFQP</sequence>
<dbReference type="RefSeq" id="XP_053585277.1">
    <property type="nucleotide sequence ID" value="XM_053730505.1"/>
</dbReference>
<feature type="signal peptide" evidence="1">
    <location>
        <begin position="1"/>
        <end position="19"/>
    </location>
</feature>